<dbReference type="AlphaFoldDB" id="A0A9P4H921"/>
<keyword evidence="1" id="KW-0812">Transmembrane</keyword>
<keyword evidence="3" id="KW-1185">Reference proteome</keyword>
<evidence type="ECO:0000256" key="1">
    <source>
        <dbReference type="SAM" id="Phobius"/>
    </source>
</evidence>
<dbReference type="OrthoDB" id="3692311at2759"/>
<dbReference type="EMBL" id="ML978197">
    <property type="protein sequence ID" value="KAF2029757.1"/>
    <property type="molecule type" value="Genomic_DNA"/>
</dbReference>
<comment type="caution">
    <text evidence="2">The sequence shown here is derived from an EMBL/GenBank/DDBJ whole genome shotgun (WGS) entry which is preliminary data.</text>
</comment>
<sequence length="546" mass="59201">MQLGPTIYPLVFACIAGRTLKTIALWKVERGTSVAVVEKLLGSHTVINTIGNAISLRSYDILTVTLLILWALSTIGGQGSLRLLYETNSTNVVNGLSVTCATPDLTIPGIDDPSSELWASWLPLFSIEHIVTASLTVSDSLKNNSVDPWGRSKAPSLDQIDGLPVTGAAESPWVSAVHGVDTTYASHVGLGVHSGIPSQGGTLEFVVPYGYLHFIWPAGSSAPEGPAHPNVIISNNTTELDPWGPLHSPRRTRTGGVLLANFFLSAVSRDLQVENTTNSTTASLLLGLFGEAGVSIYECSLRVISVDALVKCNAQNCVTDAIRSSNTNRFHACSVDNNAAFIMDLAIPFSPPLQRFSQFFPTSMSGVNENNSPIYEYLKGDPPLPSRNGLYPELTNWTAVSDEKLSSRLTTMLNTFWYAWLWSDEVYTNAYDETRSSSTSATSTKVTAVYKINKRWAVALFISSTILLILGAINCYYTFKLRVPDPFGYIWTLLRDGVNSNVPKTSSALSGDELARLLARETVQLTDVRPEDEAGMLALRVVAKGE</sequence>
<name>A0A9P4H921_9PLEO</name>
<keyword evidence="1" id="KW-0472">Membrane</keyword>
<dbReference type="Proteomes" id="UP000799777">
    <property type="component" value="Unassembled WGS sequence"/>
</dbReference>
<reference evidence="2" key="1">
    <citation type="journal article" date="2020" name="Stud. Mycol.">
        <title>101 Dothideomycetes genomes: a test case for predicting lifestyles and emergence of pathogens.</title>
        <authorList>
            <person name="Haridas S."/>
            <person name="Albert R."/>
            <person name="Binder M."/>
            <person name="Bloem J."/>
            <person name="Labutti K."/>
            <person name="Salamov A."/>
            <person name="Andreopoulos B."/>
            <person name="Baker S."/>
            <person name="Barry K."/>
            <person name="Bills G."/>
            <person name="Bluhm B."/>
            <person name="Cannon C."/>
            <person name="Castanera R."/>
            <person name="Culley D."/>
            <person name="Daum C."/>
            <person name="Ezra D."/>
            <person name="Gonzalez J."/>
            <person name="Henrissat B."/>
            <person name="Kuo A."/>
            <person name="Liang C."/>
            <person name="Lipzen A."/>
            <person name="Lutzoni F."/>
            <person name="Magnuson J."/>
            <person name="Mondo S."/>
            <person name="Nolan M."/>
            <person name="Ohm R."/>
            <person name="Pangilinan J."/>
            <person name="Park H.-J."/>
            <person name="Ramirez L."/>
            <person name="Alfaro M."/>
            <person name="Sun H."/>
            <person name="Tritt A."/>
            <person name="Yoshinaga Y."/>
            <person name="Zwiers L.-H."/>
            <person name="Turgeon B."/>
            <person name="Goodwin S."/>
            <person name="Spatafora J."/>
            <person name="Crous P."/>
            <person name="Grigoriev I."/>
        </authorList>
    </citation>
    <scope>NUCLEOTIDE SEQUENCE</scope>
    <source>
        <strain evidence="2">CBS 110217</strain>
    </source>
</reference>
<evidence type="ECO:0000313" key="3">
    <source>
        <dbReference type="Proteomes" id="UP000799777"/>
    </source>
</evidence>
<keyword evidence="1" id="KW-1133">Transmembrane helix</keyword>
<feature type="transmembrane region" description="Helical" evidence="1">
    <location>
        <begin position="456"/>
        <end position="477"/>
    </location>
</feature>
<proteinExistence type="predicted"/>
<accession>A0A9P4H921</accession>
<gene>
    <name evidence="2" type="ORF">EK21DRAFT_112628</name>
</gene>
<protein>
    <submittedName>
        <fullName evidence="2">Uncharacterized protein</fullName>
    </submittedName>
</protein>
<evidence type="ECO:0000313" key="2">
    <source>
        <dbReference type="EMBL" id="KAF2029757.1"/>
    </source>
</evidence>
<organism evidence="2 3">
    <name type="scientific">Setomelanomma holmii</name>
    <dbReference type="NCBI Taxonomy" id="210430"/>
    <lineage>
        <taxon>Eukaryota</taxon>
        <taxon>Fungi</taxon>
        <taxon>Dikarya</taxon>
        <taxon>Ascomycota</taxon>
        <taxon>Pezizomycotina</taxon>
        <taxon>Dothideomycetes</taxon>
        <taxon>Pleosporomycetidae</taxon>
        <taxon>Pleosporales</taxon>
        <taxon>Pleosporineae</taxon>
        <taxon>Phaeosphaeriaceae</taxon>
        <taxon>Setomelanomma</taxon>
    </lineage>
</organism>